<feature type="region of interest" description="Disordered" evidence="1">
    <location>
        <begin position="1"/>
        <end position="34"/>
    </location>
</feature>
<evidence type="ECO:0000313" key="2">
    <source>
        <dbReference type="EMBL" id="TFK44974.1"/>
    </source>
</evidence>
<accession>A0A5C3MHZ6</accession>
<name>A0A5C3MHZ6_9AGAR</name>
<feature type="compositionally biased region" description="Polar residues" evidence="1">
    <location>
        <begin position="435"/>
        <end position="445"/>
    </location>
</feature>
<feature type="region of interest" description="Disordered" evidence="1">
    <location>
        <begin position="593"/>
        <end position="656"/>
    </location>
</feature>
<feature type="compositionally biased region" description="Low complexity" evidence="1">
    <location>
        <begin position="622"/>
        <end position="643"/>
    </location>
</feature>
<feature type="region of interest" description="Disordered" evidence="1">
    <location>
        <begin position="118"/>
        <end position="173"/>
    </location>
</feature>
<evidence type="ECO:0000256" key="1">
    <source>
        <dbReference type="SAM" id="MobiDB-lite"/>
    </source>
</evidence>
<dbReference type="EMBL" id="ML213590">
    <property type="protein sequence ID" value="TFK44974.1"/>
    <property type="molecule type" value="Genomic_DNA"/>
</dbReference>
<reference evidence="2 3" key="1">
    <citation type="journal article" date="2019" name="Nat. Ecol. Evol.">
        <title>Megaphylogeny resolves global patterns of mushroom evolution.</title>
        <authorList>
            <person name="Varga T."/>
            <person name="Krizsan K."/>
            <person name="Foldi C."/>
            <person name="Dima B."/>
            <person name="Sanchez-Garcia M."/>
            <person name="Sanchez-Ramirez S."/>
            <person name="Szollosi G.J."/>
            <person name="Szarkandi J.G."/>
            <person name="Papp V."/>
            <person name="Albert L."/>
            <person name="Andreopoulos W."/>
            <person name="Angelini C."/>
            <person name="Antonin V."/>
            <person name="Barry K.W."/>
            <person name="Bougher N.L."/>
            <person name="Buchanan P."/>
            <person name="Buyck B."/>
            <person name="Bense V."/>
            <person name="Catcheside P."/>
            <person name="Chovatia M."/>
            <person name="Cooper J."/>
            <person name="Damon W."/>
            <person name="Desjardin D."/>
            <person name="Finy P."/>
            <person name="Geml J."/>
            <person name="Haridas S."/>
            <person name="Hughes K."/>
            <person name="Justo A."/>
            <person name="Karasinski D."/>
            <person name="Kautmanova I."/>
            <person name="Kiss B."/>
            <person name="Kocsube S."/>
            <person name="Kotiranta H."/>
            <person name="LaButti K.M."/>
            <person name="Lechner B.E."/>
            <person name="Liimatainen K."/>
            <person name="Lipzen A."/>
            <person name="Lukacs Z."/>
            <person name="Mihaltcheva S."/>
            <person name="Morgado L.N."/>
            <person name="Niskanen T."/>
            <person name="Noordeloos M.E."/>
            <person name="Ohm R.A."/>
            <person name="Ortiz-Santana B."/>
            <person name="Ovrebo C."/>
            <person name="Racz N."/>
            <person name="Riley R."/>
            <person name="Savchenko A."/>
            <person name="Shiryaev A."/>
            <person name="Soop K."/>
            <person name="Spirin V."/>
            <person name="Szebenyi C."/>
            <person name="Tomsovsky M."/>
            <person name="Tulloss R.E."/>
            <person name="Uehling J."/>
            <person name="Grigoriev I.V."/>
            <person name="Vagvolgyi C."/>
            <person name="Papp T."/>
            <person name="Martin F.M."/>
            <person name="Miettinen O."/>
            <person name="Hibbett D.S."/>
            <person name="Nagy L.G."/>
        </authorList>
    </citation>
    <scope>NUCLEOTIDE SEQUENCE [LARGE SCALE GENOMIC DNA]</scope>
    <source>
        <strain evidence="2 3">CBS 166.37</strain>
    </source>
</reference>
<feature type="compositionally biased region" description="Polar residues" evidence="1">
    <location>
        <begin position="136"/>
        <end position="146"/>
    </location>
</feature>
<keyword evidence="3" id="KW-1185">Reference proteome</keyword>
<feature type="compositionally biased region" description="Polar residues" evidence="1">
    <location>
        <begin position="478"/>
        <end position="498"/>
    </location>
</feature>
<feature type="compositionally biased region" description="Polar residues" evidence="1">
    <location>
        <begin position="557"/>
        <end position="580"/>
    </location>
</feature>
<feature type="compositionally biased region" description="Low complexity" evidence="1">
    <location>
        <begin position="19"/>
        <end position="33"/>
    </location>
</feature>
<protein>
    <submittedName>
        <fullName evidence="2">Uncharacterized protein</fullName>
    </submittedName>
</protein>
<evidence type="ECO:0000313" key="3">
    <source>
        <dbReference type="Proteomes" id="UP000308652"/>
    </source>
</evidence>
<feature type="compositionally biased region" description="Polar residues" evidence="1">
    <location>
        <begin position="154"/>
        <end position="167"/>
    </location>
</feature>
<feature type="compositionally biased region" description="Polar residues" evidence="1">
    <location>
        <begin position="594"/>
        <end position="621"/>
    </location>
</feature>
<dbReference type="Proteomes" id="UP000308652">
    <property type="component" value="Unassembled WGS sequence"/>
</dbReference>
<organism evidence="2 3">
    <name type="scientific">Crucibulum laeve</name>
    <dbReference type="NCBI Taxonomy" id="68775"/>
    <lineage>
        <taxon>Eukaryota</taxon>
        <taxon>Fungi</taxon>
        <taxon>Dikarya</taxon>
        <taxon>Basidiomycota</taxon>
        <taxon>Agaricomycotina</taxon>
        <taxon>Agaricomycetes</taxon>
        <taxon>Agaricomycetidae</taxon>
        <taxon>Agaricales</taxon>
        <taxon>Agaricineae</taxon>
        <taxon>Nidulariaceae</taxon>
        <taxon>Crucibulum</taxon>
    </lineage>
</organism>
<sequence length="764" mass="82585">MFSYQRAPRAFPPQGYANHPPQQSGHSPSSFLPMPSPLPSAPYLSGVWTPFSPPGLGMDPQQIAFLRRQRLEPTLQDWDNWDSPDYDMHPTTPAAVFTTPHHFVSTHIEQVVHAFEAASGSQSRGGGNTRPRSHSRATVESLSRPQSRGEGPSSRPSNAPPRQNGSARPNGVHLPSDILRMFKAAGIDPTAFPQSLVSERPDGRPIPITDQVFTIPHAALMRLKECSVDLEGILRTHGMAFHYTIEGMYVYPDYTPEAECQAYSNPLGLGSQQIEGDGGGPSAAPAEPRIILTRPPEARVEVEGPWRTNAAGQTEYVGRGGRVEEVGNHLPLEGNPDADGHEDAEDDHNSVSSIDPMHVPPAPSGRKRMYPGGPSSLPPSTPGIRSPAQTLYGGRSASRTPRPAIRGGSILSRQPTPLSGLDMGASFFGGAGISRANTPSRGSPRTSDETEDEGGNSHGRRASTVRFTINDFADITEEASQPTQTPATGSGETSSQAPRVQRRSEHGTGDTEIAEQPFESTPRPQARSLPSRPPASNVAGPSHTGPSIYALAPSNPWPTNAPISATPSRASAQPATSPQPHFQHAMYATEGFPNLSNYAGPSTRQPNTAGGYNGGPSFTSHPSAPRGQAAPAARSRRPMSSNAVRPAYASTPRNAARMVPPEDALHHDCIKLVEETLADTKITSESFQLQSVHDDFMRGHVVACSKIEGALGALRLTLQRRAQFTPEQWELQSQRWQQRFLERLLSLKTYNFQTLYRILYLSRF</sequence>
<dbReference type="AlphaFoldDB" id="A0A5C3MHZ6"/>
<feature type="region of interest" description="Disordered" evidence="1">
    <location>
        <begin position="306"/>
        <end position="580"/>
    </location>
</feature>
<gene>
    <name evidence="2" type="ORF">BDQ12DRAFT_742648</name>
</gene>
<proteinExistence type="predicted"/>